<feature type="domain" description="Glycosyltransferase 2-like" evidence="1">
    <location>
        <begin position="9"/>
        <end position="169"/>
    </location>
</feature>
<dbReference type="Gene3D" id="3.90.550.10">
    <property type="entry name" value="Spore Coat Polysaccharide Biosynthesis Protein SpsA, Chain A"/>
    <property type="match status" value="1"/>
</dbReference>
<organism evidence="2 3">
    <name type="scientific">Candidatus Blackburnbacteria bacterium RIFCSPLOWO2_01_FULL_40_20</name>
    <dbReference type="NCBI Taxonomy" id="1797519"/>
    <lineage>
        <taxon>Bacteria</taxon>
        <taxon>Candidatus Blackburniibacteriota</taxon>
    </lineage>
</organism>
<dbReference type="InterPro" id="IPR029044">
    <property type="entry name" value="Nucleotide-diphossugar_trans"/>
</dbReference>
<name>A0A1G1VDZ1_9BACT</name>
<dbReference type="SUPFAM" id="SSF53448">
    <property type="entry name" value="Nucleotide-diphospho-sugar transferases"/>
    <property type="match status" value="1"/>
</dbReference>
<reference evidence="2 3" key="1">
    <citation type="journal article" date="2016" name="Nat. Commun.">
        <title>Thousands of microbial genomes shed light on interconnected biogeochemical processes in an aquifer system.</title>
        <authorList>
            <person name="Anantharaman K."/>
            <person name="Brown C.T."/>
            <person name="Hug L.A."/>
            <person name="Sharon I."/>
            <person name="Castelle C.J."/>
            <person name="Probst A.J."/>
            <person name="Thomas B.C."/>
            <person name="Singh A."/>
            <person name="Wilkins M.J."/>
            <person name="Karaoz U."/>
            <person name="Brodie E.L."/>
            <person name="Williams K.H."/>
            <person name="Hubbard S.S."/>
            <person name="Banfield J.F."/>
        </authorList>
    </citation>
    <scope>NUCLEOTIDE SEQUENCE [LARGE SCALE GENOMIC DNA]</scope>
</reference>
<dbReference type="Proteomes" id="UP000178659">
    <property type="component" value="Unassembled WGS sequence"/>
</dbReference>
<dbReference type="GO" id="GO:0006487">
    <property type="term" value="P:protein N-linked glycosylation"/>
    <property type="evidence" value="ECO:0007669"/>
    <property type="project" value="TreeGrafter"/>
</dbReference>
<dbReference type="Pfam" id="PF00535">
    <property type="entry name" value="Glycos_transf_2"/>
    <property type="match status" value="1"/>
</dbReference>
<dbReference type="InterPro" id="IPR001173">
    <property type="entry name" value="Glyco_trans_2-like"/>
</dbReference>
<dbReference type="PANTHER" id="PTHR10859:SF91">
    <property type="entry name" value="DOLICHYL-PHOSPHATE BETA-GLUCOSYLTRANSFERASE"/>
    <property type="match status" value="1"/>
</dbReference>
<protein>
    <recommendedName>
        <fullName evidence="1">Glycosyltransferase 2-like domain-containing protein</fullName>
    </recommendedName>
</protein>
<proteinExistence type="predicted"/>
<evidence type="ECO:0000259" key="1">
    <source>
        <dbReference type="Pfam" id="PF00535"/>
    </source>
</evidence>
<accession>A0A1G1VDZ1</accession>
<gene>
    <name evidence="2" type="ORF">A3A77_01295</name>
</gene>
<comment type="caution">
    <text evidence="2">The sequence shown here is derived from an EMBL/GenBank/DDBJ whole genome shotgun (WGS) entry which is preliminary data.</text>
</comment>
<dbReference type="PANTHER" id="PTHR10859">
    <property type="entry name" value="GLYCOSYL TRANSFERASE"/>
    <property type="match status" value="1"/>
</dbReference>
<evidence type="ECO:0000313" key="3">
    <source>
        <dbReference type="Proteomes" id="UP000178659"/>
    </source>
</evidence>
<evidence type="ECO:0000313" key="2">
    <source>
        <dbReference type="EMBL" id="OGY13670.1"/>
    </source>
</evidence>
<dbReference type="EMBL" id="MHCC01000012">
    <property type="protein sequence ID" value="OGY13670.1"/>
    <property type="molecule type" value="Genomic_DNA"/>
</dbReference>
<sequence length="250" mass="28543">MKNSKTYLSVVVPAYQEEKNIKKGAPDEIVSYLKKQKYSWEIIFVDDGSEDETASLLEKYTKKDDCIRLIKNPHQGKAATVTTGMLASSGDVILFSDMDQATPIREIEKLLPWFEKYDIVIGSRKGREGAPIVRKIMAFGFILLRTIVLRLPFNDTQIGFKAFTRKATQDVFKGLRIFGQQKKIKKAAVKAGFDLEVLFVARKLGYKIKEVPVEWHYKGSIRVSPLRDSIDGLKDLLRIRWYALKGDYKG</sequence>
<dbReference type="AlphaFoldDB" id="A0A1G1VDZ1"/>